<keyword evidence="3" id="KW-0249">Electron transport</keyword>
<dbReference type="PROSITE" id="PS51352">
    <property type="entry name" value="THIOREDOXIN_2"/>
    <property type="match status" value="1"/>
</dbReference>
<feature type="site" description="Deprotonates C-terminal active site Cys" evidence="6">
    <location>
        <position position="18"/>
    </location>
</feature>
<feature type="site" description="Contributes to redox potential value" evidence="6">
    <location>
        <position position="25"/>
    </location>
</feature>
<keyword evidence="5 7" id="KW-0676">Redox-active center</keyword>
<dbReference type="GO" id="GO:0005829">
    <property type="term" value="C:cytosol"/>
    <property type="evidence" value="ECO:0007669"/>
    <property type="project" value="TreeGrafter"/>
</dbReference>
<feature type="site" description="Contributes to redox potential value" evidence="6">
    <location>
        <position position="26"/>
    </location>
</feature>
<sequence>MTGTFEELIASSTPVIIDFSAEWCVPCKKITPILSQLVDDLDEEISIIKIDIDKNPALRKKYNITAVPTLIAFKKGKQKWRHTGMITLAKAKQAIREIW</sequence>
<gene>
    <name evidence="9" type="ORF">HNP25_004340</name>
</gene>
<evidence type="ECO:0000313" key="10">
    <source>
        <dbReference type="Proteomes" id="UP000524404"/>
    </source>
</evidence>
<dbReference type="Pfam" id="PF00085">
    <property type="entry name" value="Thioredoxin"/>
    <property type="match status" value="1"/>
</dbReference>
<comment type="caution">
    <text evidence="9">The sequence shown here is derived from an EMBL/GenBank/DDBJ whole genome shotgun (WGS) entry which is preliminary data.</text>
</comment>
<evidence type="ECO:0000256" key="7">
    <source>
        <dbReference type="PIRSR" id="PIRSR000077-4"/>
    </source>
</evidence>
<keyword evidence="2" id="KW-0813">Transport</keyword>
<proteinExistence type="inferred from homology"/>
<dbReference type="RefSeq" id="WP_184137689.1">
    <property type="nucleotide sequence ID" value="NZ_JACHKT010000055.1"/>
</dbReference>
<dbReference type="SUPFAM" id="SSF52833">
    <property type="entry name" value="Thioredoxin-like"/>
    <property type="match status" value="1"/>
</dbReference>
<feature type="domain" description="Thioredoxin" evidence="8">
    <location>
        <begin position="1"/>
        <end position="99"/>
    </location>
</feature>
<evidence type="ECO:0000256" key="4">
    <source>
        <dbReference type="ARBA" id="ARBA00023157"/>
    </source>
</evidence>
<evidence type="ECO:0000256" key="5">
    <source>
        <dbReference type="ARBA" id="ARBA00023284"/>
    </source>
</evidence>
<dbReference type="Gene3D" id="3.40.30.10">
    <property type="entry name" value="Glutaredoxin"/>
    <property type="match status" value="1"/>
</dbReference>
<accession>A0A841ERV5</accession>
<dbReference type="EMBL" id="JACHKT010000055">
    <property type="protein sequence ID" value="MBB6005666.1"/>
    <property type="molecule type" value="Genomic_DNA"/>
</dbReference>
<keyword evidence="4 7" id="KW-1015">Disulfide bond</keyword>
<organism evidence="9 10">
    <name type="scientific">Arcicella rosea</name>
    <dbReference type="NCBI Taxonomy" id="502909"/>
    <lineage>
        <taxon>Bacteria</taxon>
        <taxon>Pseudomonadati</taxon>
        <taxon>Bacteroidota</taxon>
        <taxon>Cytophagia</taxon>
        <taxon>Cytophagales</taxon>
        <taxon>Flectobacillaceae</taxon>
        <taxon>Arcicella</taxon>
    </lineage>
</organism>
<evidence type="ECO:0000256" key="3">
    <source>
        <dbReference type="ARBA" id="ARBA00022982"/>
    </source>
</evidence>
<dbReference type="GO" id="GO:0015035">
    <property type="term" value="F:protein-disulfide reductase activity"/>
    <property type="evidence" value="ECO:0007669"/>
    <property type="project" value="InterPro"/>
</dbReference>
<dbReference type="AlphaFoldDB" id="A0A841ERV5"/>
<dbReference type="InterPro" id="IPR036249">
    <property type="entry name" value="Thioredoxin-like_sf"/>
</dbReference>
<evidence type="ECO:0000313" key="9">
    <source>
        <dbReference type="EMBL" id="MBB6005666.1"/>
    </source>
</evidence>
<dbReference type="PANTHER" id="PTHR45663">
    <property type="entry name" value="GEO12009P1"/>
    <property type="match status" value="1"/>
</dbReference>
<dbReference type="Proteomes" id="UP000524404">
    <property type="component" value="Unassembled WGS sequence"/>
</dbReference>
<feature type="disulfide bond" description="Redox-active" evidence="7">
    <location>
        <begin position="24"/>
        <end position="27"/>
    </location>
</feature>
<comment type="similarity">
    <text evidence="1">Belongs to the thioredoxin family.</text>
</comment>
<evidence type="ECO:0000256" key="6">
    <source>
        <dbReference type="PIRSR" id="PIRSR000077-1"/>
    </source>
</evidence>
<evidence type="ECO:0000256" key="1">
    <source>
        <dbReference type="ARBA" id="ARBA00008987"/>
    </source>
</evidence>
<dbReference type="InterPro" id="IPR005746">
    <property type="entry name" value="Thioredoxin"/>
</dbReference>
<dbReference type="InterPro" id="IPR017937">
    <property type="entry name" value="Thioredoxin_CS"/>
</dbReference>
<dbReference type="PRINTS" id="PR00421">
    <property type="entry name" value="THIOREDOXIN"/>
</dbReference>
<protein>
    <submittedName>
        <fullName evidence="9">Thioredoxin 1</fullName>
    </submittedName>
</protein>
<dbReference type="CDD" id="cd02947">
    <property type="entry name" value="TRX_family"/>
    <property type="match status" value="1"/>
</dbReference>
<reference evidence="9 10" key="1">
    <citation type="submission" date="2020-08" db="EMBL/GenBank/DDBJ databases">
        <title>Functional genomics of gut bacteria from endangered species of beetles.</title>
        <authorList>
            <person name="Carlos-Shanley C."/>
        </authorList>
    </citation>
    <scope>NUCLEOTIDE SEQUENCE [LARGE SCALE GENOMIC DNA]</scope>
    <source>
        <strain evidence="9 10">S00070</strain>
    </source>
</reference>
<evidence type="ECO:0000256" key="2">
    <source>
        <dbReference type="ARBA" id="ARBA00022448"/>
    </source>
</evidence>
<dbReference type="GO" id="GO:0045454">
    <property type="term" value="P:cell redox homeostasis"/>
    <property type="evidence" value="ECO:0007669"/>
    <property type="project" value="TreeGrafter"/>
</dbReference>
<dbReference type="InterPro" id="IPR013766">
    <property type="entry name" value="Thioredoxin_domain"/>
</dbReference>
<dbReference type="PROSITE" id="PS00194">
    <property type="entry name" value="THIOREDOXIN_1"/>
    <property type="match status" value="1"/>
</dbReference>
<name>A0A841ERV5_9BACT</name>
<dbReference type="PANTHER" id="PTHR45663:SF11">
    <property type="entry name" value="GEO12009P1"/>
    <property type="match status" value="1"/>
</dbReference>
<dbReference type="PIRSF" id="PIRSF000077">
    <property type="entry name" value="Thioredoxin"/>
    <property type="match status" value="1"/>
</dbReference>
<feature type="active site" description="Nucleophile" evidence="6">
    <location>
        <position position="24"/>
    </location>
</feature>
<keyword evidence="10" id="KW-1185">Reference proteome</keyword>
<feature type="active site" description="Nucleophile" evidence="6">
    <location>
        <position position="27"/>
    </location>
</feature>
<evidence type="ECO:0000259" key="8">
    <source>
        <dbReference type="PROSITE" id="PS51352"/>
    </source>
</evidence>